<dbReference type="OrthoDB" id="9796252at2"/>
<dbReference type="EMBL" id="CP030840">
    <property type="protein sequence ID" value="AXC11803.1"/>
    <property type="molecule type" value="Genomic_DNA"/>
</dbReference>
<organism evidence="2 3">
    <name type="scientific">Acidisarcina polymorpha</name>
    <dbReference type="NCBI Taxonomy" id="2211140"/>
    <lineage>
        <taxon>Bacteria</taxon>
        <taxon>Pseudomonadati</taxon>
        <taxon>Acidobacteriota</taxon>
        <taxon>Terriglobia</taxon>
        <taxon>Terriglobales</taxon>
        <taxon>Acidobacteriaceae</taxon>
        <taxon>Acidisarcina</taxon>
    </lineage>
</organism>
<reference evidence="2 3" key="1">
    <citation type="journal article" date="2018" name="Front. Microbiol.">
        <title>Hydrolytic Capabilities as a Key to Environmental Success: Chitinolytic and Cellulolytic Acidobacteria From Acidic Sub-arctic Soils and Boreal Peatlands.</title>
        <authorList>
            <person name="Belova S.E."/>
            <person name="Ravin N.V."/>
            <person name="Pankratov T.A."/>
            <person name="Rakitin A.L."/>
            <person name="Ivanova A.A."/>
            <person name="Beletsky A.V."/>
            <person name="Mardanov A.V."/>
            <person name="Sinninghe Damste J.S."/>
            <person name="Dedysh S.N."/>
        </authorList>
    </citation>
    <scope>NUCLEOTIDE SEQUENCE [LARGE SCALE GENOMIC DNA]</scope>
    <source>
        <strain evidence="2 3">SBC82</strain>
    </source>
</reference>
<evidence type="ECO:0000313" key="2">
    <source>
        <dbReference type="EMBL" id="AXC11803.1"/>
    </source>
</evidence>
<feature type="domain" description="GAF" evidence="1">
    <location>
        <begin position="41"/>
        <end position="183"/>
    </location>
</feature>
<name>A0A2Z5FY26_9BACT</name>
<dbReference type="RefSeq" id="WP_114207183.1">
    <property type="nucleotide sequence ID" value="NZ_CP030840.1"/>
</dbReference>
<dbReference type="InterPro" id="IPR029016">
    <property type="entry name" value="GAF-like_dom_sf"/>
</dbReference>
<evidence type="ECO:0000313" key="3">
    <source>
        <dbReference type="Proteomes" id="UP000253606"/>
    </source>
</evidence>
<gene>
    <name evidence="2" type="ORF">ACPOL_2481</name>
</gene>
<dbReference type="Pfam" id="PF01590">
    <property type="entry name" value="GAF"/>
    <property type="match status" value="1"/>
</dbReference>
<dbReference type="InterPro" id="IPR003018">
    <property type="entry name" value="GAF"/>
</dbReference>
<dbReference type="Gene3D" id="3.30.450.40">
    <property type="match status" value="1"/>
</dbReference>
<accession>A0A2Z5FY26</accession>
<keyword evidence="3" id="KW-1185">Reference proteome</keyword>
<proteinExistence type="predicted"/>
<dbReference type="SMART" id="SM00065">
    <property type="entry name" value="GAF"/>
    <property type="match status" value="1"/>
</dbReference>
<dbReference type="Proteomes" id="UP000253606">
    <property type="component" value="Chromosome"/>
</dbReference>
<sequence>MSTSELDRPQLDQTKLDRPELDRTRTEILEWLEKESAKAADSSKLFQQTVEAIHAKLPTYNWVGFYMLDPGDASMLVLAQFAGAATEHTRIPVTEGICGAAVAQGETVVVDDVSLDPRYLSCSIETKSEIVAPIRVHGSIVGEIDIDSHTAAAFSAADRLFVERCAEILGGSLESAATSSKIVSK</sequence>
<evidence type="ECO:0000259" key="1">
    <source>
        <dbReference type="SMART" id="SM00065"/>
    </source>
</evidence>
<dbReference type="KEGG" id="abas:ACPOL_2481"/>
<protein>
    <recommendedName>
        <fullName evidence="1">GAF domain-containing protein</fullName>
    </recommendedName>
</protein>
<dbReference type="AlphaFoldDB" id="A0A2Z5FY26"/>
<dbReference type="SUPFAM" id="SSF55781">
    <property type="entry name" value="GAF domain-like"/>
    <property type="match status" value="1"/>
</dbReference>